<feature type="compositionally biased region" description="Low complexity" evidence="1">
    <location>
        <begin position="115"/>
        <end position="124"/>
    </location>
</feature>
<reference evidence="2" key="1">
    <citation type="submission" date="2021-02" db="EMBL/GenBank/DDBJ databases">
        <authorList>
            <person name="Nowell W R."/>
        </authorList>
    </citation>
    <scope>NUCLEOTIDE SEQUENCE</scope>
</reference>
<evidence type="ECO:0000313" key="3">
    <source>
        <dbReference type="EMBL" id="CAF4054592.1"/>
    </source>
</evidence>
<keyword evidence="4" id="KW-1185">Reference proteome</keyword>
<sequence>MQQNDYFVLYTMLMIVGHAESQSLQPPTRFELQLFGTSFIPANIIETFDYDTKSFQCRLFESKWGIIRMKSQGIHRKHPCQLPALLVQHQLQPRQPAALPLQVIPLRQPHRRQRQQQQLRPRHPLLLQQQRRRQICRQLLPRALRPVQPVRSLRPQPQVPALQPRRLQLHPPPRHRQQQQRALHSPLPPLHRQQQQQQRAEFLASFRLYWLAQTLARHAEEIIKFTVSLSQERLLPLTALLILWNKS</sequence>
<dbReference type="EMBL" id="CAJOBC010022210">
    <property type="protein sequence ID" value="CAF4054592.1"/>
    <property type="molecule type" value="Genomic_DNA"/>
</dbReference>
<gene>
    <name evidence="2" type="ORF">GPM918_LOCUS26976</name>
    <name evidence="3" type="ORF">SRO942_LOCUS27222</name>
</gene>
<evidence type="ECO:0000256" key="1">
    <source>
        <dbReference type="SAM" id="MobiDB-lite"/>
    </source>
</evidence>
<feature type="region of interest" description="Disordered" evidence="1">
    <location>
        <begin position="105"/>
        <end position="124"/>
    </location>
</feature>
<dbReference type="AlphaFoldDB" id="A0A815BE29"/>
<dbReference type="EMBL" id="CAJNOQ010011103">
    <property type="protein sequence ID" value="CAF1268817.1"/>
    <property type="molecule type" value="Genomic_DNA"/>
</dbReference>
<evidence type="ECO:0000313" key="2">
    <source>
        <dbReference type="EMBL" id="CAF1268817.1"/>
    </source>
</evidence>
<evidence type="ECO:0000313" key="4">
    <source>
        <dbReference type="Proteomes" id="UP000663829"/>
    </source>
</evidence>
<dbReference type="Proteomes" id="UP000681722">
    <property type="component" value="Unassembled WGS sequence"/>
</dbReference>
<name>A0A815BE29_9BILA</name>
<comment type="caution">
    <text evidence="2">The sequence shown here is derived from an EMBL/GenBank/DDBJ whole genome shotgun (WGS) entry which is preliminary data.</text>
</comment>
<organism evidence="2 4">
    <name type="scientific">Didymodactylos carnosus</name>
    <dbReference type="NCBI Taxonomy" id="1234261"/>
    <lineage>
        <taxon>Eukaryota</taxon>
        <taxon>Metazoa</taxon>
        <taxon>Spiralia</taxon>
        <taxon>Gnathifera</taxon>
        <taxon>Rotifera</taxon>
        <taxon>Eurotatoria</taxon>
        <taxon>Bdelloidea</taxon>
        <taxon>Philodinida</taxon>
        <taxon>Philodinidae</taxon>
        <taxon>Didymodactylos</taxon>
    </lineage>
</organism>
<proteinExistence type="predicted"/>
<protein>
    <submittedName>
        <fullName evidence="2">Uncharacterized protein</fullName>
    </submittedName>
</protein>
<feature type="region of interest" description="Disordered" evidence="1">
    <location>
        <begin position="150"/>
        <end position="183"/>
    </location>
</feature>
<accession>A0A815BE29</accession>
<dbReference type="Proteomes" id="UP000663829">
    <property type="component" value="Unassembled WGS sequence"/>
</dbReference>